<accession>A0ABP8DMJ3</accession>
<gene>
    <name evidence="1" type="ORF">GCM10022255_085670</name>
</gene>
<dbReference type="RefSeq" id="WP_345136660.1">
    <property type="nucleotide sequence ID" value="NZ_BAABAT010000037.1"/>
</dbReference>
<evidence type="ECO:0000313" key="1">
    <source>
        <dbReference type="EMBL" id="GAA4259760.1"/>
    </source>
</evidence>
<keyword evidence="2" id="KW-1185">Reference proteome</keyword>
<protein>
    <submittedName>
        <fullName evidence="1">Uncharacterized protein</fullName>
    </submittedName>
</protein>
<dbReference type="EMBL" id="BAABAT010000037">
    <property type="protein sequence ID" value="GAA4259760.1"/>
    <property type="molecule type" value="Genomic_DNA"/>
</dbReference>
<organism evidence="1 2">
    <name type="scientific">Dactylosporangium darangshiense</name>
    <dbReference type="NCBI Taxonomy" id="579108"/>
    <lineage>
        <taxon>Bacteria</taxon>
        <taxon>Bacillati</taxon>
        <taxon>Actinomycetota</taxon>
        <taxon>Actinomycetes</taxon>
        <taxon>Micromonosporales</taxon>
        <taxon>Micromonosporaceae</taxon>
        <taxon>Dactylosporangium</taxon>
    </lineage>
</organism>
<sequence>MDFYAGHGTMWVGFVNDNGAAVALRLAGWQRDGQHLLPMCIYTDDIGRFAEVAGAPETDIWFADSYEAALWAAENNRLAELFAD</sequence>
<proteinExistence type="predicted"/>
<reference evidence="2" key="1">
    <citation type="journal article" date="2019" name="Int. J. Syst. Evol. Microbiol.">
        <title>The Global Catalogue of Microorganisms (GCM) 10K type strain sequencing project: providing services to taxonomists for standard genome sequencing and annotation.</title>
        <authorList>
            <consortium name="The Broad Institute Genomics Platform"/>
            <consortium name="The Broad Institute Genome Sequencing Center for Infectious Disease"/>
            <person name="Wu L."/>
            <person name="Ma J."/>
        </authorList>
    </citation>
    <scope>NUCLEOTIDE SEQUENCE [LARGE SCALE GENOMIC DNA]</scope>
    <source>
        <strain evidence="2">JCM 17441</strain>
    </source>
</reference>
<evidence type="ECO:0000313" key="2">
    <source>
        <dbReference type="Proteomes" id="UP001500620"/>
    </source>
</evidence>
<name>A0ABP8DMJ3_9ACTN</name>
<dbReference type="Proteomes" id="UP001500620">
    <property type="component" value="Unassembled WGS sequence"/>
</dbReference>
<comment type="caution">
    <text evidence="1">The sequence shown here is derived from an EMBL/GenBank/DDBJ whole genome shotgun (WGS) entry which is preliminary data.</text>
</comment>